<keyword evidence="1" id="KW-0805">Transcription regulation</keyword>
<dbReference type="PROSITE" id="PS01081">
    <property type="entry name" value="HTH_TETR_1"/>
    <property type="match status" value="1"/>
</dbReference>
<dbReference type="OrthoDB" id="956698at2"/>
<dbReference type="PROSITE" id="PS50977">
    <property type="entry name" value="HTH_TETR_2"/>
    <property type="match status" value="1"/>
</dbReference>
<keyword evidence="2 4" id="KW-0238">DNA-binding</keyword>
<dbReference type="SUPFAM" id="SSF46689">
    <property type="entry name" value="Homeodomain-like"/>
    <property type="match status" value="1"/>
</dbReference>
<dbReference type="InterPro" id="IPR009057">
    <property type="entry name" value="Homeodomain-like_sf"/>
</dbReference>
<dbReference type="EMBL" id="NMUL01000070">
    <property type="protein sequence ID" value="OXM59787.1"/>
    <property type="molecule type" value="Genomic_DNA"/>
</dbReference>
<evidence type="ECO:0000256" key="1">
    <source>
        <dbReference type="ARBA" id="ARBA00023015"/>
    </source>
</evidence>
<keyword evidence="3" id="KW-0804">Transcription</keyword>
<dbReference type="PANTHER" id="PTHR30055:SF238">
    <property type="entry name" value="MYCOFACTOCIN BIOSYNTHESIS TRANSCRIPTIONAL REGULATOR MFTR-RELATED"/>
    <property type="match status" value="1"/>
</dbReference>
<dbReference type="PANTHER" id="PTHR30055">
    <property type="entry name" value="HTH-TYPE TRANSCRIPTIONAL REGULATOR RUTR"/>
    <property type="match status" value="1"/>
</dbReference>
<dbReference type="GO" id="GO:0000976">
    <property type="term" value="F:transcription cis-regulatory region binding"/>
    <property type="evidence" value="ECO:0007669"/>
    <property type="project" value="TreeGrafter"/>
</dbReference>
<accession>A0A229SLD0</accession>
<dbReference type="RefSeq" id="WP_093953901.1">
    <property type="nucleotide sequence ID" value="NZ_NMUL01000070.1"/>
</dbReference>
<dbReference type="GO" id="GO:0003700">
    <property type="term" value="F:DNA-binding transcription factor activity"/>
    <property type="evidence" value="ECO:0007669"/>
    <property type="project" value="TreeGrafter"/>
</dbReference>
<evidence type="ECO:0000313" key="6">
    <source>
        <dbReference type="EMBL" id="OXM59787.1"/>
    </source>
</evidence>
<dbReference type="Gene3D" id="1.10.10.60">
    <property type="entry name" value="Homeodomain-like"/>
    <property type="match status" value="1"/>
</dbReference>
<feature type="DNA-binding region" description="H-T-H motif" evidence="4">
    <location>
        <begin position="26"/>
        <end position="45"/>
    </location>
</feature>
<dbReference type="SUPFAM" id="SSF48498">
    <property type="entry name" value="Tetracyclin repressor-like, C-terminal domain"/>
    <property type="match status" value="1"/>
</dbReference>
<evidence type="ECO:0000256" key="4">
    <source>
        <dbReference type="PROSITE-ProRule" id="PRU00335"/>
    </source>
</evidence>
<organism evidence="6 7">
    <name type="scientific">Amycolatopsis vastitatis</name>
    <dbReference type="NCBI Taxonomy" id="1905142"/>
    <lineage>
        <taxon>Bacteria</taxon>
        <taxon>Bacillati</taxon>
        <taxon>Actinomycetota</taxon>
        <taxon>Actinomycetes</taxon>
        <taxon>Pseudonocardiales</taxon>
        <taxon>Pseudonocardiaceae</taxon>
        <taxon>Amycolatopsis</taxon>
    </lineage>
</organism>
<dbReference type="Gene3D" id="1.10.357.10">
    <property type="entry name" value="Tetracycline Repressor, domain 2"/>
    <property type="match status" value="1"/>
</dbReference>
<dbReference type="InterPro" id="IPR001647">
    <property type="entry name" value="HTH_TetR"/>
</dbReference>
<evidence type="ECO:0000256" key="2">
    <source>
        <dbReference type="ARBA" id="ARBA00023125"/>
    </source>
</evidence>
<dbReference type="InterPro" id="IPR041347">
    <property type="entry name" value="MftR_C"/>
</dbReference>
<name>A0A229SLD0_9PSEU</name>
<dbReference type="PRINTS" id="PR00455">
    <property type="entry name" value="HTHTETR"/>
</dbReference>
<dbReference type="AlphaFoldDB" id="A0A229SLD0"/>
<protein>
    <submittedName>
        <fullName evidence="6">TetR family transcriptional regulator</fullName>
    </submittedName>
</protein>
<reference evidence="7" key="1">
    <citation type="submission" date="2017-07" db="EMBL/GenBank/DDBJ databases">
        <title>Comparative genome mining reveals phylogenetic distribution patterns of secondary metabolites in Amycolatopsis.</title>
        <authorList>
            <person name="Adamek M."/>
            <person name="Alanjary M."/>
            <person name="Sales-Ortells H."/>
            <person name="Goodfellow M."/>
            <person name="Bull A.T."/>
            <person name="Kalinowski J."/>
            <person name="Ziemert N."/>
        </authorList>
    </citation>
    <scope>NUCLEOTIDE SEQUENCE [LARGE SCALE GENOMIC DNA]</scope>
    <source>
        <strain evidence="7">H5</strain>
    </source>
</reference>
<dbReference type="Pfam" id="PF00440">
    <property type="entry name" value="TetR_N"/>
    <property type="match status" value="1"/>
</dbReference>
<evidence type="ECO:0000256" key="3">
    <source>
        <dbReference type="ARBA" id="ARBA00023163"/>
    </source>
</evidence>
<dbReference type="Proteomes" id="UP000215199">
    <property type="component" value="Unassembled WGS sequence"/>
</dbReference>
<gene>
    <name evidence="6" type="ORF">CF165_45835</name>
</gene>
<dbReference type="InterPro" id="IPR050109">
    <property type="entry name" value="HTH-type_TetR-like_transc_reg"/>
</dbReference>
<proteinExistence type="predicted"/>
<keyword evidence="7" id="KW-1185">Reference proteome</keyword>
<evidence type="ECO:0000313" key="7">
    <source>
        <dbReference type="Proteomes" id="UP000215199"/>
    </source>
</evidence>
<sequence length="187" mass="20397">MRETARAEVVTVALKLFAEQGFDGTTVDQIATEAGLSRASLFRYFGTKEDIVLGQLAETGRTIAEALAARPEEERPWEALRRAFDVLVEDNAETREQTLAYLRMLYDTPSLRARHHEKQLSWQNLLVPEIARRLGAEPALPEDPGPSALAASALACMDTATVAWLACDGTVPSAALLDRAMDAVANT</sequence>
<dbReference type="InterPro" id="IPR023772">
    <property type="entry name" value="DNA-bd_HTH_TetR-type_CS"/>
</dbReference>
<feature type="domain" description="HTH tetR-type" evidence="5">
    <location>
        <begin position="3"/>
        <end position="63"/>
    </location>
</feature>
<dbReference type="InterPro" id="IPR036271">
    <property type="entry name" value="Tet_transcr_reg_TetR-rel_C_sf"/>
</dbReference>
<comment type="caution">
    <text evidence="6">The sequence shown here is derived from an EMBL/GenBank/DDBJ whole genome shotgun (WGS) entry which is preliminary data.</text>
</comment>
<dbReference type="Pfam" id="PF17754">
    <property type="entry name" value="TetR_C_14"/>
    <property type="match status" value="1"/>
</dbReference>
<evidence type="ECO:0000259" key="5">
    <source>
        <dbReference type="PROSITE" id="PS50977"/>
    </source>
</evidence>